<dbReference type="EMBL" id="KV875096">
    <property type="protein sequence ID" value="OIW30481.1"/>
    <property type="molecule type" value="Genomic_DNA"/>
</dbReference>
<dbReference type="InterPro" id="IPR051615">
    <property type="entry name" value="Transcr_Regulatory_Elem"/>
</dbReference>
<organism evidence="9 10">
    <name type="scientific">Coniochaeta ligniaria NRRL 30616</name>
    <dbReference type="NCBI Taxonomy" id="1408157"/>
    <lineage>
        <taxon>Eukaryota</taxon>
        <taxon>Fungi</taxon>
        <taxon>Dikarya</taxon>
        <taxon>Ascomycota</taxon>
        <taxon>Pezizomycotina</taxon>
        <taxon>Sordariomycetes</taxon>
        <taxon>Sordariomycetidae</taxon>
        <taxon>Coniochaetales</taxon>
        <taxon>Coniochaetaceae</taxon>
        <taxon>Coniochaeta</taxon>
    </lineage>
</organism>
<accession>A0A1J7JB10</accession>
<evidence type="ECO:0000256" key="2">
    <source>
        <dbReference type="ARBA" id="ARBA00022833"/>
    </source>
</evidence>
<evidence type="ECO:0000259" key="8">
    <source>
        <dbReference type="SMART" id="SM00906"/>
    </source>
</evidence>
<evidence type="ECO:0000256" key="3">
    <source>
        <dbReference type="ARBA" id="ARBA00023015"/>
    </source>
</evidence>
<feature type="compositionally biased region" description="Low complexity" evidence="7">
    <location>
        <begin position="11"/>
        <end position="52"/>
    </location>
</feature>
<reference evidence="9 10" key="1">
    <citation type="submission" date="2016-10" db="EMBL/GenBank/DDBJ databases">
        <title>Draft genome sequence of Coniochaeta ligniaria NRRL30616, a lignocellulolytic fungus for bioabatement of inhibitors in plant biomass hydrolysates.</title>
        <authorList>
            <consortium name="DOE Joint Genome Institute"/>
            <person name="Jimenez D.J."/>
            <person name="Hector R.E."/>
            <person name="Riley R."/>
            <person name="Sun H."/>
            <person name="Grigoriev I.V."/>
            <person name="Van Elsas J.D."/>
            <person name="Nichols N.N."/>
        </authorList>
    </citation>
    <scope>NUCLEOTIDE SEQUENCE [LARGE SCALE GENOMIC DNA]</scope>
    <source>
        <strain evidence="9 10">NRRL 30616</strain>
    </source>
</reference>
<dbReference type="FunCoup" id="A0A1J7JB10">
    <property type="interactions" value="186"/>
</dbReference>
<feature type="compositionally biased region" description="Basic and acidic residues" evidence="7">
    <location>
        <begin position="828"/>
        <end position="837"/>
    </location>
</feature>
<protein>
    <recommendedName>
        <fullName evidence="8">Xylanolytic transcriptional activator regulatory domain-containing protein</fullName>
    </recommendedName>
</protein>
<keyword evidence="3" id="KW-0805">Transcription regulation</keyword>
<keyword evidence="4" id="KW-0238">DNA-binding</keyword>
<dbReference type="Pfam" id="PF04082">
    <property type="entry name" value="Fungal_trans"/>
    <property type="match status" value="1"/>
</dbReference>
<keyword evidence="6" id="KW-0539">Nucleus</keyword>
<feature type="compositionally biased region" description="Low complexity" evidence="7">
    <location>
        <begin position="224"/>
        <end position="236"/>
    </location>
</feature>
<dbReference type="GO" id="GO:0006351">
    <property type="term" value="P:DNA-templated transcription"/>
    <property type="evidence" value="ECO:0007669"/>
    <property type="project" value="InterPro"/>
</dbReference>
<evidence type="ECO:0000256" key="6">
    <source>
        <dbReference type="ARBA" id="ARBA00023242"/>
    </source>
</evidence>
<evidence type="ECO:0000313" key="10">
    <source>
        <dbReference type="Proteomes" id="UP000182658"/>
    </source>
</evidence>
<keyword evidence="10" id="KW-1185">Reference proteome</keyword>
<dbReference type="PANTHER" id="PTHR31313">
    <property type="entry name" value="TY1 ENHANCER ACTIVATOR"/>
    <property type="match status" value="1"/>
</dbReference>
<feature type="domain" description="Xylanolytic transcriptional activator regulatory" evidence="8">
    <location>
        <begin position="443"/>
        <end position="515"/>
    </location>
</feature>
<feature type="region of interest" description="Disordered" evidence="7">
    <location>
        <begin position="1"/>
        <end position="68"/>
    </location>
</feature>
<dbReference type="CDD" id="cd12148">
    <property type="entry name" value="fungal_TF_MHR"/>
    <property type="match status" value="1"/>
</dbReference>
<dbReference type="GO" id="GO:0008270">
    <property type="term" value="F:zinc ion binding"/>
    <property type="evidence" value="ECO:0007669"/>
    <property type="project" value="InterPro"/>
</dbReference>
<name>A0A1J7JB10_9PEZI</name>
<evidence type="ECO:0000256" key="4">
    <source>
        <dbReference type="ARBA" id="ARBA00023125"/>
    </source>
</evidence>
<evidence type="ECO:0000256" key="5">
    <source>
        <dbReference type="ARBA" id="ARBA00023163"/>
    </source>
</evidence>
<proteinExistence type="predicted"/>
<dbReference type="Proteomes" id="UP000182658">
    <property type="component" value="Unassembled WGS sequence"/>
</dbReference>
<feature type="region of interest" description="Disordered" evidence="7">
    <location>
        <begin position="822"/>
        <end position="841"/>
    </location>
</feature>
<sequence>MDEGHSPGAGSVSRHPARPSSPAASSSTQTTGTAVAQTLRSRRAASPGASSAETFAKPAHDASTVSKRKRGIGLVTPNACNECRKKRAKACGFLSLSSSINHTDHSQCANLSIAECVYEAPVRQSKEHLREELELLNRQKRSRDQILAALARPDHPDLREDVLARLQNGQSADSICESLAGVLPSLPTSAARQSYSSSNSRDEGSHAGTYVSASGNSSEHRNFVSSSHSPGVSPVSTRAPFSRLPGLGSHSAWGAPFPSRNLNSLAASGNHPDAMEWTAGSSGRQRVGSWLDNEGGGTEDQRFHGLDQVLTPEIPEMKVPAGAWTKVTDDSRLVQHLLALYFCWEYPTFASLSKELFLKDFQDGRTRYCSSMLVNALLALGCRFSSHPATRATPDDPHTSGDHFFRECVRQFAEEDDHYRMTTIQALGIMSIREASCGRDSESLYYAGQSMRLALEMGLQMNVSGGHNDDETEVRSATFWGAYSLDLAWCLATGSLPQCSRSPHLPSKPAIIDDIEASLWIPYTDNASILPNVAPHIVLVKSSVSDQFVSLGAPLSRSSEQPSNVRSVYKCFCELSELVHRSLYILHTPGRPVTSQKLQNIYTEYLSWYDRVPDVLRLGHNFTPSVLFAHMYYHFAILLLFRPFIKLRIRDSSLVPKDICLQAADAIQGLSGSYSRLYTLRRTPSFVPYFVLTSAIMHLTIGAESSTSPRSLGEPNQPPRINPELAQAISRGIADLTEMAPCHHFAEQALNILLHLAERWHLDIRVKESDDKETHLSDVLSLHSPSIRRRGVRPSADSLNLFVPEVTPQDVMCSWGLVAPDPGAGTEATRETRRPWEEPAQGSILYESDNPLFWPFPMQGRPLLPTGDRLREAGFEFCL</sequence>
<dbReference type="AlphaFoldDB" id="A0A1J7JB10"/>
<keyword evidence="5" id="KW-0804">Transcription</keyword>
<dbReference type="STRING" id="1408157.A0A1J7JB10"/>
<dbReference type="InParanoid" id="A0A1J7JB10"/>
<evidence type="ECO:0000256" key="1">
    <source>
        <dbReference type="ARBA" id="ARBA00022723"/>
    </source>
</evidence>
<keyword evidence="1" id="KW-0479">Metal-binding</keyword>
<feature type="compositionally biased region" description="Low complexity" evidence="7">
    <location>
        <begin position="189"/>
        <end position="199"/>
    </location>
</feature>
<keyword evidence="2" id="KW-0862">Zinc</keyword>
<evidence type="ECO:0000256" key="7">
    <source>
        <dbReference type="SAM" id="MobiDB-lite"/>
    </source>
</evidence>
<dbReference type="OrthoDB" id="2123952at2759"/>
<dbReference type="InterPro" id="IPR007219">
    <property type="entry name" value="XnlR_reg_dom"/>
</dbReference>
<evidence type="ECO:0000313" key="9">
    <source>
        <dbReference type="EMBL" id="OIW30481.1"/>
    </source>
</evidence>
<gene>
    <name evidence="9" type="ORF">CONLIGDRAFT_574758</name>
</gene>
<dbReference type="PANTHER" id="PTHR31313:SF4">
    <property type="entry name" value="CONIDIAL DEVELOPMENT PROTEIN FLUFFY"/>
    <property type="match status" value="1"/>
</dbReference>
<dbReference type="GO" id="GO:0003677">
    <property type="term" value="F:DNA binding"/>
    <property type="evidence" value="ECO:0007669"/>
    <property type="project" value="UniProtKB-KW"/>
</dbReference>
<feature type="region of interest" description="Disordered" evidence="7">
    <location>
        <begin position="187"/>
        <end position="237"/>
    </location>
</feature>
<dbReference type="SMART" id="SM00906">
    <property type="entry name" value="Fungal_trans"/>
    <property type="match status" value="1"/>
</dbReference>